<dbReference type="InterPro" id="IPR050740">
    <property type="entry name" value="Aldehyde_DH_Superfamily"/>
</dbReference>
<dbReference type="EC" id="1.2.1.20" evidence="4"/>
<keyword evidence="2 4" id="KW-0560">Oxidoreductase</keyword>
<evidence type="ECO:0000256" key="2">
    <source>
        <dbReference type="ARBA" id="ARBA00023002"/>
    </source>
</evidence>
<dbReference type="RefSeq" id="WP_307419785.1">
    <property type="nucleotide sequence ID" value="NZ_JAGINP010000008.1"/>
</dbReference>
<comment type="similarity">
    <text evidence="1">Belongs to the aldehyde dehydrogenase family.</text>
</comment>
<dbReference type="InterPro" id="IPR016162">
    <property type="entry name" value="Ald_DH_N"/>
</dbReference>
<dbReference type="Gene3D" id="3.40.309.10">
    <property type="entry name" value="Aldehyde Dehydrogenase, Chain A, domain 2"/>
    <property type="match status" value="1"/>
</dbReference>
<dbReference type="CDD" id="cd07103">
    <property type="entry name" value="ALDH_F5_SSADH_GabD"/>
    <property type="match status" value="1"/>
</dbReference>
<dbReference type="GO" id="GO:0036243">
    <property type="term" value="F:succinate-semialdehyde dehydrogenase (NADP+) activity"/>
    <property type="evidence" value="ECO:0007669"/>
    <property type="project" value="UniProtKB-EC"/>
</dbReference>
<dbReference type="Gene3D" id="3.40.605.10">
    <property type="entry name" value="Aldehyde Dehydrogenase, Chain A, domain 1"/>
    <property type="match status" value="1"/>
</dbReference>
<evidence type="ECO:0000313" key="4">
    <source>
        <dbReference type="EMBL" id="MBP2292825.1"/>
    </source>
</evidence>
<dbReference type="SUPFAM" id="SSF53720">
    <property type="entry name" value="ALDH-like"/>
    <property type="match status" value="1"/>
</dbReference>
<feature type="domain" description="Aldehyde dehydrogenase" evidence="3">
    <location>
        <begin position="32"/>
        <end position="485"/>
    </location>
</feature>
<sequence length="492" mass="51905">MLQERTNAPAAEAAYPELGLLIDGDWLGAGERAGQEVVDPATGAVLGRLPHATPADLDRAVAAAERAFASWRTSSPMTRSAVLRRFADLVRANAEDIARGITLDQGKPLAEALAEVRFSAEHADWHAEECRRIYGRIIPPRDPRISQSVVREPVGVCAAFTPWNFPFSQAVRKVCAALGAGCTIILKGPEDTPSAVVAIGRLFTEAGLPPGCLNLVWGEPAEVSRALIEAPAVKKVSFTGSVPVGKRLAALAGQHMKRTTMELGGHAPVLVSEDADVEAAADALAAAKLRNAGQVCISPTRFYVQRSVHDRFLDRFAARLSAARVGNGLQAEVAMGPLCHARRIAAMDALVEDARARGAAIATGGQRLDGPGFFYAPTVIHGAADDILAMREEPFGPLAIVTPFDSVEEALRRANSLPFGLASYLFTRSADTAHAVSHGLSAGMVSVNHFGLALAETPFGGVNDSGYGSEGGAETFDGYLTTKFITHLHAAP</sequence>
<evidence type="ECO:0000256" key="1">
    <source>
        <dbReference type="ARBA" id="ARBA00009986"/>
    </source>
</evidence>
<dbReference type="GO" id="GO:0102810">
    <property type="term" value="F:glutarate-semialdehyde dehydrogenase (NADP+) activity"/>
    <property type="evidence" value="ECO:0007669"/>
    <property type="project" value="UniProtKB-EC"/>
</dbReference>
<gene>
    <name evidence="4" type="ORF">J2851_002606</name>
</gene>
<dbReference type="InterPro" id="IPR016163">
    <property type="entry name" value="Ald_DH_C"/>
</dbReference>
<dbReference type="InterPro" id="IPR015590">
    <property type="entry name" value="Aldehyde_DH_dom"/>
</dbReference>
<name>A0ABS4SN76_9PROT</name>
<dbReference type="EC" id="1.2.1.16" evidence="4"/>
<protein>
    <submittedName>
        <fullName evidence="4">Succinate-semialdehyde dehydrogenase/glutarate-semialdehyde dehydrogenase</fullName>
        <ecNumber evidence="4">1.2.1.16</ecNumber>
        <ecNumber evidence="4">1.2.1.20</ecNumber>
        <ecNumber evidence="4">1.2.1.79</ecNumber>
    </submittedName>
</protein>
<dbReference type="EMBL" id="JAGINP010000008">
    <property type="protein sequence ID" value="MBP2292825.1"/>
    <property type="molecule type" value="Genomic_DNA"/>
</dbReference>
<keyword evidence="5" id="KW-1185">Reference proteome</keyword>
<dbReference type="EC" id="1.2.1.79" evidence="4"/>
<reference evidence="4 5" key="1">
    <citation type="submission" date="2021-03" db="EMBL/GenBank/DDBJ databases">
        <title>Genomic Encyclopedia of Type Strains, Phase III (KMG-III): the genomes of soil and plant-associated and newly described type strains.</title>
        <authorList>
            <person name="Whitman W."/>
        </authorList>
    </citation>
    <scope>NUCLEOTIDE SEQUENCE [LARGE SCALE GENOMIC DNA]</scope>
    <source>
        <strain evidence="4 5">IMMIB AFH-6</strain>
    </source>
</reference>
<evidence type="ECO:0000259" key="3">
    <source>
        <dbReference type="Pfam" id="PF00171"/>
    </source>
</evidence>
<accession>A0ABS4SN76</accession>
<dbReference type="Proteomes" id="UP000781958">
    <property type="component" value="Unassembled WGS sequence"/>
</dbReference>
<dbReference type="PANTHER" id="PTHR43353:SF5">
    <property type="entry name" value="SUCCINATE-SEMIALDEHYDE DEHYDROGENASE, MITOCHONDRIAL"/>
    <property type="match status" value="1"/>
</dbReference>
<dbReference type="PANTHER" id="PTHR43353">
    <property type="entry name" value="SUCCINATE-SEMIALDEHYDE DEHYDROGENASE, MITOCHONDRIAL"/>
    <property type="match status" value="1"/>
</dbReference>
<evidence type="ECO:0000313" key="5">
    <source>
        <dbReference type="Proteomes" id="UP000781958"/>
    </source>
</evidence>
<comment type="caution">
    <text evidence="4">The sequence shown here is derived from an EMBL/GenBank/DDBJ whole genome shotgun (WGS) entry which is preliminary data.</text>
</comment>
<dbReference type="InterPro" id="IPR016161">
    <property type="entry name" value="Ald_DH/histidinol_DH"/>
</dbReference>
<proteinExistence type="inferred from homology"/>
<dbReference type="Pfam" id="PF00171">
    <property type="entry name" value="Aldedh"/>
    <property type="match status" value="1"/>
</dbReference>
<organism evidence="4 5">
    <name type="scientific">Azospirillum rugosum</name>
    <dbReference type="NCBI Taxonomy" id="416170"/>
    <lineage>
        <taxon>Bacteria</taxon>
        <taxon>Pseudomonadati</taxon>
        <taxon>Pseudomonadota</taxon>
        <taxon>Alphaproteobacteria</taxon>
        <taxon>Rhodospirillales</taxon>
        <taxon>Azospirillaceae</taxon>
        <taxon>Azospirillum</taxon>
    </lineage>
</organism>